<keyword evidence="3" id="KW-1185">Reference proteome</keyword>
<evidence type="ECO:0000313" key="2">
    <source>
        <dbReference type="EMBL" id="CAH4038281.1"/>
    </source>
</evidence>
<protein>
    <submittedName>
        <fullName evidence="2">Uncharacterized protein</fullName>
    </submittedName>
</protein>
<gene>
    <name evidence="2" type="ORF">PIBRA_LOCUS13865</name>
</gene>
<proteinExistence type="predicted"/>
<name>A0A9P0TZ71_PIEBR</name>
<dbReference type="Proteomes" id="UP001152562">
    <property type="component" value="Unassembled WGS sequence"/>
</dbReference>
<dbReference type="EMBL" id="CALOZG010000086">
    <property type="protein sequence ID" value="CAH4038281.1"/>
    <property type="molecule type" value="Genomic_DNA"/>
</dbReference>
<dbReference type="AlphaFoldDB" id="A0A9P0TZ71"/>
<evidence type="ECO:0000313" key="3">
    <source>
        <dbReference type="Proteomes" id="UP001152562"/>
    </source>
</evidence>
<sequence>MEGTKDNIEGDSLWSVLNAKESKRKFNRFCKPDAEAFISLDIRPHHVEDLFGFAHLLKMRNYAYVIVGSILLSTVSHAVPLEGISQTIDDQKDAKLDDQPYGLPESNVKENKPGQREKRFYNYFDYNNDFNINPDFPIPLRQNIQRREPYNSFGNYGSQDPLDLILTKLQEIARDRTYLPPRTITVPVPTYIPVLYVPKVTCDCTSNDATKKPSPVNNKTMPDFPDRFSPMDDTQNSDSSEDYTEDEGSRPLSFNPVTLEEPLSKPPPPLEHGSVQAGLEPAMPEVTTRNPVTQEKDVTDSSKDSSPPTPYKEYIMCSAFATPIIILALALCVNGFPQAPANKIDDIVSTGNLTYSELLFILQTRHGVQEKPPKTLSPCARAIIACCNDSKVINEYCSETLRCGAFFFDVNPCEDKFIYDALTAARIFYTQFDKGSKN</sequence>
<accession>A0A9P0TZ71</accession>
<feature type="region of interest" description="Disordered" evidence="1">
    <location>
        <begin position="207"/>
        <end position="308"/>
    </location>
</feature>
<reference evidence="2" key="1">
    <citation type="submission" date="2022-05" db="EMBL/GenBank/DDBJ databases">
        <authorList>
            <person name="Okamura Y."/>
        </authorList>
    </citation>
    <scope>NUCLEOTIDE SEQUENCE</scope>
</reference>
<feature type="compositionally biased region" description="Basic and acidic residues" evidence="1">
    <location>
        <begin position="294"/>
        <end position="303"/>
    </location>
</feature>
<comment type="caution">
    <text evidence="2">The sequence shown here is derived from an EMBL/GenBank/DDBJ whole genome shotgun (WGS) entry which is preliminary data.</text>
</comment>
<feature type="region of interest" description="Disordered" evidence="1">
    <location>
        <begin position="90"/>
        <end position="112"/>
    </location>
</feature>
<organism evidence="2 3">
    <name type="scientific">Pieris brassicae</name>
    <name type="common">White butterfly</name>
    <name type="synonym">Large white butterfly</name>
    <dbReference type="NCBI Taxonomy" id="7116"/>
    <lineage>
        <taxon>Eukaryota</taxon>
        <taxon>Metazoa</taxon>
        <taxon>Ecdysozoa</taxon>
        <taxon>Arthropoda</taxon>
        <taxon>Hexapoda</taxon>
        <taxon>Insecta</taxon>
        <taxon>Pterygota</taxon>
        <taxon>Neoptera</taxon>
        <taxon>Endopterygota</taxon>
        <taxon>Lepidoptera</taxon>
        <taxon>Glossata</taxon>
        <taxon>Ditrysia</taxon>
        <taxon>Papilionoidea</taxon>
        <taxon>Pieridae</taxon>
        <taxon>Pierinae</taxon>
        <taxon>Pieris</taxon>
    </lineage>
</organism>
<evidence type="ECO:0000256" key="1">
    <source>
        <dbReference type="SAM" id="MobiDB-lite"/>
    </source>
</evidence>